<keyword evidence="1" id="KW-0472">Membrane</keyword>
<gene>
    <name evidence="2" type="ORF">METZ01_LOCUS328894</name>
</gene>
<reference evidence="2" key="1">
    <citation type="submission" date="2018-05" db="EMBL/GenBank/DDBJ databases">
        <authorList>
            <person name="Lanie J.A."/>
            <person name="Ng W.-L."/>
            <person name="Kazmierczak K.M."/>
            <person name="Andrzejewski T.M."/>
            <person name="Davidsen T.M."/>
            <person name="Wayne K.J."/>
            <person name="Tettelin H."/>
            <person name="Glass J.I."/>
            <person name="Rusch D."/>
            <person name="Podicherti R."/>
            <person name="Tsui H.-C.T."/>
            <person name="Winkler M.E."/>
        </authorList>
    </citation>
    <scope>NUCLEOTIDE SEQUENCE</scope>
</reference>
<keyword evidence="1" id="KW-0812">Transmembrane</keyword>
<sequence length="205" mass="22869">MMARKKEKIRVNLELPKDDTTQSTFIAILMIGMLMGIACLGFWVTNADLVFKPVNGNPMFINLACPDSFDPMDPTGPTYYQNQTCWLTEESPNEEVWAESWPRVRPPGLAKSFHVPGMSDSQLIDNGQLQQHPPQPMTVTASADAYQSYNFDVTIYHYAEGSNSREHILTVQCIANTEAPCSGSVPHVEPGGEYQLHMKFDMPPG</sequence>
<keyword evidence="1" id="KW-1133">Transmembrane helix</keyword>
<evidence type="ECO:0000256" key="1">
    <source>
        <dbReference type="SAM" id="Phobius"/>
    </source>
</evidence>
<proteinExistence type="predicted"/>
<dbReference type="AlphaFoldDB" id="A0A382PTB7"/>
<organism evidence="2">
    <name type="scientific">marine metagenome</name>
    <dbReference type="NCBI Taxonomy" id="408172"/>
    <lineage>
        <taxon>unclassified sequences</taxon>
        <taxon>metagenomes</taxon>
        <taxon>ecological metagenomes</taxon>
    </lineage>
</organism>
<protein>
    <submittedName>
        <fullName evidence="2">Uncharacterized protein</fullName>
    </submittedName>
</protein>
<feature type="non-terminal residue" evidence="2">
    <location>
        <position position="205"/>
    </location>
</feature>
<evidence type="ECO:0000313" key="2">
    <source>
        <dbReference type="EMBL" id="SVC76040.1"/>
    </source>
</evidence>
<dbReference type="EMBL" id="UINC01109305">
    <property type="protein sequence ID" value="SVC76040.1"/>
    <property type="molecule type" value="Genomic_DNA"/>
</dbReference>
<name>A0A382PTB7_9ZZZZ</name>
<feature type="transmembrane region" description="Helical" evidence="1">
    <location>
        <begin position="25"/>
        <end position="44"/>
    </location>
</feature>
<accession>A0A382PTB7</accession>